<accession>A0A2T7EAG2</accession>
<reference evidence="2 3" key="1">
    <citation type="submission" date="2018-04" db="EMBL/GenBank/DDBJ databases">
        <title>WGS assembly of Panicum hallii var. hallii HAL2.</title>
        <authorList>
            <person name="Lovell J."/>
            <person name="Jenkins J."/>
            <person name="Lowry D."/>
            <person name="Mamidi S."/>
            <person name="Sreedasyam A."/>
            <person name="Weng X."/>
            <person name="Barry K."/>
            <person name="Bonette J."/>
            <person name="Campitelli B."/>
            <person name="Daum C."/>
            <person name="Gordon S."/>
            <person name="Gould B."/>
            <person name="Lipzen A."/>
            <person name="MacQueen A."/>
            <person name="Palacio-Mejia J."/>
            <person name="Plott C."/>
            <person name="Shakirov E."/>
            <person name="Shu S."/>
            <person name="Yoshinaga Y."/>
            <person name="Zane M."/>
            <person name="Rokhsar D."/>
            <person name="Grimwood J."/>
            <person name="Schmutz J."/>
            <person name="Juenger T."/>
        </authorList>
    </citation>
    <scope>NUCLEOTIDE SEQUENCE [LARGE SCALE GENOMIC DNA]</scope>
    <source>
        <strain evidence="3">cv. HAL2</strain>
    </source>
</reference>
<dbReference type="AlphaFoldDB" id="A0A2T7EAG2"/>
<feature type="region of interest" description="Disordered" evidence="1">
    <location>
        <begin position="58"/>
        <end position="123"/>
    </location>
</feature>
<name>A0A2T7EAG2_9POAL</name>
<dbReference type="Gramene" id="PUZ64811">
    <property type="protein sequence ID" value="PUZ64811"/>
    <property type="gene ID" value="GQ55_3G172900"/>
</dbReference>
<evidence type="ECO:0000313" key="3">
    <source>
        <dbReference type="Proteomes" id="UP000244336"/>
    </source>
</evidence>
<organism evidence="2 3">
    <name type="scientific">Panicum hallii var. hallii</name>
    <dbReference type="NCBI Taxonomy" id="1504633"/>
    <lineage>
        <taxon>Eukaryota</taxon>
        <taxon>Viridiplantae</taxon>
        <taxon>Streptophyta</taxon>
        <taxon>Embryophyta</taxon>
        <taxon>Tracheophyta</taxon>
        <taxon>Spermatophyta</taxon>
        <taxon>Magnoliopsida</taxon>
        <taxon>Liliopsida</taxon>
        <taxon>Poales</taxon>
        <taxon>Poaceae</taxon>
        <taxon>PACMAD clade</taxon>
        <taxon>Panicoideae</taxon>
        <taxon>Panicodae</taxon>
        <taxon>Paniceae</taxon>
        <taxon>Panicinae</taxon>
        <taxon>Panicum</taxon>
        <taxon>Panicum sect. Panicum</taxon>
    </lineage>
</organism>
<evidence type="ECO:0000256" key="1">
    <source>
        <dbReference type="SAM" id="MobiDB-lite"/>
    </source>
</evidence>
<protein>
    <submittedName>
        <fullName evidence="2">Uncharacterized protein</fullName>
    </submittedName>
</protein>
<dbReference type="Proteomes" id="UP000244336">
    <property type="component" value="Chromosome 3"/>
</dbReference>
<sequence>MTACGGLYSNSRHDPIVSTCLLVWAWIPCNGRRQARNVGRVAGPRACCRTRLPYRAPPQPVASRAGCSSTRHATAPPPSFSSANAWRRRSRNGSQRRSLIHSSVPAKSASLPDESRSADGTPAACRVPASCSIVVRWPWNGSGNISTRRRRPPPVPTGDTASAVARAARELALRACSAALERQGEDGDES</sequence>
<gene>
    <name evidence="2" type="ORF">GQ55_3G172900</name>
</gene>
<keyword evidence="3" id="KW-1185">Reference proteome</keyword>
<dbReference type="EMBL" id="CM009751">
    <property type="protein sequence ID" value="PUZ64811.1"/>
    <property type="molecule type" value="Genomic_DNA"/>
</dbReference>
<proteinExistence type="predicted"/>
<evidence type="ECO:0000313" key="2">
    <source>
        <dbReference type="EMBL" id="PUZ64811.1"/>
    </source>
</evidence>